<evidence type="ECO:0000256" key="1">
    <source>
        <dbReference type="SAM" id="MobiDB-lite"/>
    </source>
</evidence>
<evidence type="ECO:0000313" key="2">
    <source>
        <dbReference type="EMBL" id="RTE84463.1"/>
    </source>
</evidence>
<protein>
    <submittedName>
        <fullName evidence="2">Uncharacterized protein</fullName>
    </submittedName>
</protein>
<dbReference type="AlphaFoldDB" id="A0A430M944"/>
<feature type="region of interest" description="Disordered" evidence="1">
    <location>
        <begin position="265"/>
        <end position="284"/>
    </location>
</feature>
<keyword evidence="3" id="KW-1185">Reference proteome</keyword>
<gene>
    <name evidence="2" type="ORF">BHE90_001072</name>
</gene>
<comment type="caution">
    <text evidence="2">The sequence shown here is derived from an EMBL/GenBank/DDBJ whole genome shotgun (WGS) entry which is preliminary data.</text>
</comment>
<organism evidence="2 3">
    <name type="scientific">Fusarium euwallaceae</name>
    <dbReference type="NCBI Taxonomy" id="1147111"/>
    <lineage>
        <taxon>Eukaryota</taxon>
        <taxon>Fungi</taxon>
        <taxon>Dikarya</taxon>
        <taxon>Ascomycota</taxon>
        <taxon>Pezizomycotina</taxon>
        <taxon>Sordariomycetes</taxon>
        <taxon>Hypocreomycetidae</taxon>
        <taxon>Hypocreales</taxon>
        <taxon>Nectriaceae</taxon>
        <taxon>Fusarium</taxon>
        <taxon>Fusarium solani species complex</taxon>
    </lineage>
</organism>
<evidence type="ECO:0000313" key="3">
    <source>
        <dbReference type="Proteomes" id="UP000287124"/>
    </source>
</evidence>
<name>A0A430M944_9HYPO</name>
<feature type="region of interest" description="Disordered" evidence="1">
    <location>
        <begin position="349"/>
        <end position="411"/>
    </location>
</feature>
<proteinExistence type="predicted"/>
<dbReference type="EMBL" id="MIKF01000007">
    <property type="protein sequence ID" value="RTE84463.1"/>
    <property type="molecule type" value="Genomic_DNA"/>
</dbReference>
<feature type="compositionally biased region" description="Acidic residues" evidence="1">
    <location>
        <begin position="355"/>
        <end position="384"/>
    </location>
</feature>
<reference evidence="2 3" key="1">
    <citation type="submission" date="2017-06" db="EMBL/GenBank/DDBJ databases">
        <title>Comparative genomic analysis of Ambrosia Fusariam Clade fungi.</title>
        <authorList>
            <person name="Stajich J.E."/>
            <person name="Carrillo J."/>
            <person name="Kijimoto T."/>
            <person name="Eskalen A."/>
            <person name="O'Donnell K."/>
            <person name="Kasson M."/>
        </authorList>
    </citation>
    <scope>NUCLEOTIDE SEQUENCE [LARGE SCALE GENOMIC DNA]</scope>
    <source>
        <strain evidence="2 3">UCR1854</strain>
    </source>
</reference>
<accession>A0A430M944</accession>
<dbReference type="Proteomes" id="UP000287124">
    <property type="component" value="Unassembled WGS sequence"/>
</dbReference>
<sequence>MSGTESRPEPPVIKEKGFRLSYGRFTAAVGDIGRVEGSRLRVLLNPGSLRLKREQKEAQGAAKVLNTKQFLAGQLRHYGIKFPSSANSGQLHDLLRDAVFAGKCEQVPASVMLLRDAMERKLAPLHSKWEDDARAWDARKKRKEDEAFNRCTTPGERANCDLGRFLDYYFLTNGEPDQMKTPEALAVYGFHDRASLHHKAEKIPGLHTMSGGPDENRILCIGWSHSAVSCLAMAIGKQTYEEEKKKEESKWEEAMEAHQHYLSKFGQGSSSQGKKKPAGKGKPSQGFELGRCIGSYIVKCDAVSDGWSSMSHFTMDICEGKSGTLMADYNFGIIKGTMLLSQNEETLDALTGAGDDSDDGSGDGFDSEESVEDEDDDDDDDDDDERPKTKKRMPKNIGTSKKGAASTSKRRRITPSLARRVYYRLRGLETGEGQILPDPEPGHLDFIGDSCAKFVGLAYHFPYVGKNVEFRGYKVSDVPKKRAAGWDDFSWGAYESARRGRWH</sequence>